<gene>
    <name evidence="1" type="ORF">FAJ34_05825</name>
</gene>
<dbReference type="RefSeq" id="WP_105242267.1">
    <property type="nucleotide sequence ID" value="NZ_JARQOJ010000005.1"/>
</dbReference>
<proteinExistence type="predicted"/>
<organism evidence="1 2">
    <name type="scientific">Streptococcus suis</name>
    <dbReference type="NCBI Taxonomy" id="1307"/>
    <lineage>
        <taxon>Bacteria</taxon>
        <taxon>Bacillati</taxon>
        <taxon>Bacillota</taxon>
        <taxon>Bacilli</taxon>
        <taxon>Lactobacillales</taxon>
        <taxon>Streptococcaceae</taxon>
        <taxon>Streptococcus</taxon>
    </lineage>
</organism>
<accession>A0A4T2H6U9</accession>
<evidence type="ECO:0000313" key="1">
    <source>
        <dbReference type="EMBL" id="TII07873.1"/>
    </source>
</evidence>
<protein>
    <submittedName>
        <fullName evidence="1">Uncharacterized protein</fullName>
    </submittedName>
</protein>
<dbReference type="Proteomes" id="UP000305768">
    <property type="component" value="Unassembled WGS sequence"/>
</dbReference>
<reference evidence="1 2" key="1">
    <citation type="submission" date="2019-04" db="EMBL/GenBank/DDBJ databases">
        <title>Genome analysis of Streptococcus suis strain WUSS425.</title>
        <authorList>
            <person name="Chen H."/>
            <person name="Gao X."/>
            <person name="Wu Z."/>
        </authorList>
    </citation>
    <scope>NUCLEOTIDE SEQUENCE [LARGE SCALE GENOMIC DNA]</scope>
    <source>
        <strain evidence="1 2">WUSS425</strain>
    </source>
</reference>
<dbReference type="AlphaFoldDB" id="A0A4T2H6U9"/>
<comment type="caution">
    <text evidence="1">The sequence shown here is derived from an EMBL/GenBank/DDBJ whole genome shotgun (WGS) entry which is preliminary data.</text>
</comment>
<name>A0A4T2H6U9_STRSU</name>
<sequence length="98" mass="11389">MATKEEKNKVITDIKKTAGLLGESLQARDWEQAYEYHDSLKKHLENELLGEFTGNELTKLGIEEIRQLSKKYAYFNKEMRKFQGALVANGKRFLEHAK</sequence>
<dbReference type="EMBL" id="SSXP01000006">
    <property type="protein sequence ID" value="TII07873.1"/>
    <property type="molecule type" value="Genomic_DNA"/>
</dbReference>
<evidence type="ECO:0000313" key="2">
    <source>
        <dbReference type="Proteomes" id="UP000305768"/>
    </source>
</evidence>